<feature type="region of interest" description="Disordered" evidence="10">
    <location>
        <begin position="1"/>
        <end position="20"/>
    </location>
</feature>
<dbReference type="OMA" id="HADDEMH"/>
<evidence type="ECO:0000256" key="4">
    <source>
        <dbReference type="ARBA" id="ARBA00022771"/>
    </source>
</evidence>
<dbReference type="EMBL" id="AAZO01006709">
    <property type="status" value="NOT_ANNOTATED_CDS"/>
    <property type="molecule type" value="Genomic_DNA"/>
</dbReference>
<evidence type="ECO:0000256" key="2">
    <source>
        <dbReference type="ARBA" id="ARBA00022723"/>
    </source>
</evidence>
<feature type="domain" description="C2H2-type" evidence="11">
    <location>
        <begin position="886"/>
        <end position="913"/>
    </location>
</feature>
<keyword evidence="7" id="KW-0804">Transcription</keyword>
<accession>E0W0G2</accession>
<evidence type="ECO:0000256" key="6">
    <source>
        <dbReference type="ARBA" id="ARBA00023015"/>
    </source>
</evidence>
<keyword evidence="6" id="KW-0805">Transcription regulation</keyword>
<protein>
    <submittedName>
        <fullName evidence="12 13">Zinc finger protein, putative</fullName>
    </submittedName>
</protein>
<dbReference type="PANTHER" id="PTHR46451:SF1">
    <property type="entry name" value="RAS-RESPONSIVE ELEMENT-BINDING PROTEIN 1"/>
    <property type="match status" value="1"/>
</dbReference>
<evidence type="ECO:0000313" key="13">
    <source>
        <dbReference type="EnsemblMetazoa" id="PHUM551880-PA"/>
    </source>
</evidence>
<sequence>MMADKEMRDKIISSPQPGSTLPAVFREDVVCTDDENSETWDGGCDDDGKSIENDVKRNFADIQNILSAANVSGIKVRDFSTVKENKIETNDKLYSEIINSRSSPDNNYTNMTVNSSSSSSSTNYNVFVSTNYSSGDQVEEEAQDCFAAECRRMKLRGEFPCKLCTAIFPNLRALKGHNRVHISVANGTPNSPYRCNICTYNSLDKATLVRHMRSHNGDRPYECAMCNYAFTTKANCERHLRNRHSKITRDEVKSSIIYHPSEDPINDSEYQKTNEMNKKNLEKSKEKQEFSLPINLKINLSNLKKTWKNEEDLFQTEHREFIKNEKQINKEKMAAKYNEEQCRAWQYDVSDEALDLSLYNEKNYESDSSDLPQDLSKKEEIKEFNNNVEEKCSKANPDFYSDRIYDNKNTTNFDINNLIKMYSCMYPSLNIAQIQQIILTQLNYSGVLQKLYGFPFTSYFMSSSPLFLNSYNIESKNLNSLQMSGGNILYEKQHGLTMSEKLQLFQQQAIAELLLKKERDRITENLGKQKKNALVETEAEKENFRKSVKEKNNECLKLGKIEKSSADSRNSSVKMVIKNGVLIPKQKQRRYRTERPFSCGHCSARFTLRSNMERHIKQQHPQYWTQKPRSNVGNLKKTESNLRKLNSYEVDRCRNFDYLKHYAITKSLTLVPRENFNGSEEEKKWEEIIKHKKEYETSNDVLNLVKDDDNKVKIKQEIIKTEIEDRIEEDEETKDDLIISEEKEEEEEEDAKMNQNFVSNDDSSPEFLSTSPDKMDTDTKIGEEEMKENERKESQPQDLASVSKMLDNAVTQTQAFQKYFQEGSKKDEDSIRMDAIVKREEGEDRSEEEEGLIAENTSSDENRSESEVTSRSGKKKSAYSLAPNRVSCPYCFRKFPWTSSLRRHVLTHTGQKPFKCTHCPLLFTTKSNCDRHLLRKHGREALIASSGQTDNPETTGTSGNGNASNASSPTQNSNNNNNNNNNYPMRNVPERPYKCNQCPSSTFSTLSNLNKHLFSKHNRNESKDPPETKPKNVIYQGPPNVTISPTGFPLSLPRALSIIPQFPDSSKSSGKSPNSHKTKSNDSLNHSNGRDKFWEESRAFRKRSSSDETEATENKRTSPDLRIVNQEAQELEGHRSESLPVPSSELPFKCHLCDSSFGERSDALEHIRCQHPNEFQLLVSKGALETNTDEEKHQHDDNEETIDSNRGRFPDYANRKVMCAFCMRRFWSAEDLRRHMRTHTGERPFSCDVCQRRFTLKHSMLRHRKKHSAHDEVLVGSDEEHLSSYQINHNNNISTHDKSEDGLRKTILHQTLTRHDDHDPAVVVKEDKKEESKIES</sequence>
<feature type="domain" description="C2H2-type" evidence="11">
    <location>
        <begin position="1245"/>
        <end position="1272"/>
    </location>
</feature>
<dbReference type="STRING" id="121224.E0W0G2"/>
<dbReference type="InterPro" id="IPR052795">
    <property type="entry name" value="RREB1"/>
</dbReference>
<keyword evidence="5" id="KW-0862">Zinc</keyword>
<dbReference type="RefSeq" id="XP_002431856.1">
    <property type="nucleotide sequence ID" value="XM_002431811.1"/>
</dbReference>
<feature type="region of interest" description="Disordered" evidence="10">
    <location>
        <begin position="1061"/>
        <end position="1123"/>
    </location>
</feature>
<feature type="compositionally biased region" description="Acidic residues" evidence="10">
    <location>
        <begin position="843"/>
        <end position="852"/>
    </location>
</feature>
<feature type="region of interest" description="Disordered" evidence="10">
    <location>
        <begin position="1314"/>
        <end position="1336"/>
    </location>
</feature>
<comment type="subcellular location">
    <subcellularLocation>
        <location evidence="1">Nucleus</location>
    </subcellularLocation>
</comment>
<feature type="region of interest" description="Disordered" evidence="10">
    <location>
        <begin position="837"/>
        <end position="878"/>
    </location>
</feature>
<dbReference type="Gene3D" id="3.30.160.60">
    <property type="entry name" value="Classic Zinc Finger"/>
    <property type="match status" value="8"/>
</dbReference>
<dbReference type="Pfam" id="PF18868">
    <property type="entry name" value="zf-C2H2_3rep"/>
    <property type="match status" value="1"/>
</dbReference>
<dbReference type="PROSITE" id="PS00028">
    <property type="entry name" value="ZINC_FINGER_C2H2_1"/>
    <property type="match status" value="8"/>
</dbReference>
<feature type="domain" description="C2H2-type" evidence="11">
    <location>
        <begin position="1217"/>
        <end position="1244"/>
    </location>
</feature>
<keyword evidence="2" id="KW-0479">Metal-binding</keyword>
<dbReference type="InterPro" id="IPR036236">
    <property type="entry name" value="Znf_C2H2_sf"/>
</dbReference>
<reference evidence="12" key="1">
    <citation type="submission" date="2007-04" db="EMBL/GenBank/DDBJ databases">
        <title>Annotation of Pediculus humanus corporis strain USDA.</title>
        <authorList>
            <person name="Kirkness E."/>
            <person name="Hannick L."/>
            <person name="Hass B."/>
            <person name="Bruggner R."/>
            <person name="Lawson D."/>
            <person name="Bidwell S."/>
            <person name="Joardar V."/>
            <person name="Caler E."/>
            <person name="Walenz B."/>
            <person name="Inman J."/>
            <person name="Schobel S."/>
            <person name="Galinsky K."/>
            <person name="Amedeo P."/>
            <person name="Strausberg R."/>
        </authorList>
    </citation>
    <scope>NUCLEOTIDE SEQUENCE</scope>
    <source>
        <strain evidence="12">USDA</strain>
    </source>
</reference>
<evidence type="ECO:0000313" key="12">
    <source>
        <dbReference type="EMBL" id="EEB19118.1"/>
    </source>
</evidence>
<evidence type="ECO:0000313" key="14">
    <source>
        <dbReference type="Proteomes" id="UP000009046"/>
    </source>
</evidence>
<dbReference type="GO" id="GO:0008270">
    <property type="term" value="F:zinc ion binding"/>
    <property type="evidence" value="ECO:0007669"/>
    <property type="project" value="UniProtKB-KW"/>
</dbReference>
<dbReference type="Proteomes" id="UP000009046">
    <property type="component" value="Unassembled WGS sequence"/>
</dbReference>
<dbReference type="SUPFAM" id="SSF57667">
    <property type="entry name" value="beta-beta-alpha zinc fingers"/>
    <property type="match status" value="5"/>
</dbReference>
<feature type="domain" description="C2H2-type" evidence="11">
    <location>
        <begin position="159"/>
        <end position="181"/>
    </location>
</feature>
<dbReference type="GO" id="GO:0000978">
    <property type="term" value="F:RNA polymerase II cis-regulatory region sequence-specific DNA binding"/>
    <property type="evidence" value="ECO:0007669"/>
    <property type="project" value="TreeGrafter"/>
</dbReference>
<name>E0W0G2_PEDHC</name>
<evidence type="ECO:0000256" key="10">
    <source>
        <dbReference type="SAM" id="MobiDB-lite"/>
    </source>
</evidence>
<feature type="compositionally biased region" description="Basic and acidic residues" evidence="10">
    <location>
        <begin position="1018"/>
        <end position="1030"/>
    </location>
</feature>
<dbReference type="FunFam" id="3.30.160.60:FF:002095">
    <property type="entry name" value="ras-responsive element-binding protein 1"/>
    <property type="match status" value="1"/>
</dbReference>
<dbReference type="CTD" id="8234637"/>
<dbReference type="HOGENOM" id="CLU_244293_0_0_1"/>
<dbReference type="eggNOG" id="KOG1721">
    <property type="taxonomic scope" value="Eukaryota"/>
</dbReference>
<dbReference type="GeneID" id="8234637"/>
<feature type="region of interest" description="Disordered" evidence="10">
    <location>
        <begin position="941"/>
        <end position="996"/>
    </location>
</feature>
<keyword evidence="14" id="KW-1185">Reference proteome</keyword>
<feature type="region of interest" description="Disordered" evidence="10">
    <location>
        <begin position="1187"/>
        <end position="1207"/>
    </location>
</feature>
<dbReference type="InterPro" id="IPR013087">
    <property type="entry name" value="Znf_C2H2_type"/>
</dbReference>
<dbReference type="InParanoid" id="E0W0G2"/>
<feature type="compositionally biased region" description="Low complexity" evidence="10">
    <location>
        <begin position="1065"/>
        <end position="1075"/>
    </location>
</feature>
<keyword evidence="3" id="KW-0677">Repeat</keyword>
<evidence type="ECO:0000256" key="7">
    <source>
        <dbReference type="ARBA" id="ARBA00023163"/>
    </source>
</evidence>
<feature type="compositionally biased region" description="Basic and acidic residues" evidence="10">
    <location>
        <begin position="1"/>
        <end position="11"/>
    </location>
</feature>
<dbReference type="FunFam" id="3.30.160.60:FF:001782">
    <property type="entry name" value="Ras-responsive element-binding protein 1a"/>
    <property type="match status" value="1"/>
</dbReference>
<evidence type="ECO:0000256" key="1">
    <source>
        <dbReference type="ARBA" id="ARBA00004123"/>
    </source>
</evidence>
<feature type="compositionally biased region" description="Basic and acidic residues" evidence="10">
    <location>
        <begin position="773"/>
        <end position="795"/>
    </location>
</feature>
<feature type="domain" description="C2H2-type" evidence="11">
    <location>
        <begin position="1148"/>
        <end position="1176"/>
    </location>
</feature>
<feature type="compositionally biased region" description="Low complexity" evidence="10">
    <location>
        <begin position="954"/>
        <end position="982"/>
    </location>
</feature>
<feature type="compositionally biased region" description="Basic and acidic residues" evidence="10">
    <location>
        <begin position="1088"/>
        <end position="1099"/>
    </location>
</feature>
<feature type="region of interest" description="Disordered" evidence="10">
    <location>
        <begin position="727"/>
        <end position="799"/>
    </location>
</feature>
<dbReference type="InterPro" id="IPR040689">
    <property type="entry name" value="SUVR5_Znf-C2H2_3rpt"/>
</dbReference>
<feature type="region of interest" description="Disordered" evidence="10">
    <location>
        <begin position="1016"/>
        <end position="1040"/>
    </location>
</feature>
<evidence type="ECO:0000256" key="3">
    <source>
        <dbReference type="ARBA" id="ARBA00022737"/>
    </source>
</evidence>
<dbReference type="FunCoup" id="E0W0G2">
    <property type="interactions" value="126"/>
</dbReference>
<dbReference type="OrthoDB" id="6077919at2759"/>
<reference evidence="12" key="2">
    <citation type="submission" date="2007-04" db="EMBL/GenBank/DDBJ databases">
        <title>The genome of the human body louse.</title>
        <authorList>
            <consortium name="The Human Body Louse Genome Consortium"/>
            <person name="Kirkness E."/>
            <person name="Walenz B."/>
            <person name="Hass B."/>
            <person name="Bruggner R."/>
            <person name="Strausberg R."/>
        </authorList>
    </citation>
    <scope>NUCLEOTIDE SEQUENCE</scope>
    <source>
        <strain evidence="12">USDA</strain>
    </source>
</reference>
<feature type="domain" description="C2H2-type" evidence="11">
    <location>
        <begin position="221"/>
        <end position="245"/>
    </location>
</feature>
<dbReference type="VEuPathDB" id="VectorBase:PHUM551880"/>
<dbReference type="EnsemblMetazoa" id="PHUM551880-RA">
    <property type="protein sequence ID" value="PHUM551880-PA"/>
    <property type="gene ID" value="PHUM551880"/>
</dbReference>
<keyword evidence="8" id="KW-0539">Nucleus</keyword>
<organism>
    <name type="scientific">Pediculus humanus subsp. corporis</name>
    <name type="common">Body louse</name>
    <dbReference type="NCBI Taxonomy" id="121224"/>
    <lineage>
        <taxon>Eukaryota</taxon>
        <taxon>Metazoa</taxon>
        <taxon>Ecdysozoa</taxon>
        <taxon>Arthropoda</taxon>
        <taxon>Hexapoda</taxon>
        <taxon>Insecta</taxon>
        <taxon>Pterygota</taxon>
        <taxon>Neoptera</taxon>
        <taxon>Paraneoptera</taxon>
        <taxon>Psocodea</taxon>
        <taxon>Troctomorpha</taxon>
        <taxon>Phthiraptera</taxon>
        <taxon>Anoplura</taxon>
        <taxon>Pediculidae</taxon>
        <taxon>Pediculus</taxon>
    </lineage>
</organism>
<evidence type="ECO:0000259" key="11">
    <source>
        <dbReference type="PROSITE" id="PS50157"/>
    </source>
</evidence>
<dbReference type="KEGG" id="phu:Phum_PHUM551880"/>
<evidence type="ECO:0000256" key="5">
    <source>
        <dbReference type="ARBA" id="ARBA00022833"/>
    </source>
</evidence>
<dbReference type="EMBL" id="DS235858">
    <property type="protein sequence ID" value="EEB19118.1"/>
    <property type="molecule type" value="Genomic_DNA"/>
</dbReference>
<reference evidence="13" key="3">
    <citation type="submission" date="2020-05" db="UniProtKB">
        <authorList>
            <consortium name="EnsemblMetazoa"/>
        </authorList>
    </citation>
    <scope>IDENTIFICATION</scope>
    <source>
        <strain evidence="13">USDA</strain>
    </source>
</reference>
<gene>
    <name evidence="13" type="primary">8234637</name>
    <name evidence="12" type="ORF">Phum_PHUM551880</name>
</gene>
<dbReference type="PROSITE" id="PS50157">
    <property type="entry name" value="ZINC_FINGER_C2H2_2"/>
    <property type="match status" value="8"/>
</dbReference>
<keyword evidence="4 9" id="KW-0863">Zinc-finger</keyword>
<evidence type="ECO:0000256" key="9">
    <source>
        <dbReference type="PROSITE-ProRule" id="PRU00042"/>
    </source>
</evidence>
<feature type="compositionally biased region" description="Polar residues" evidence="10">
    <location>
        <begin position="753"/>
        <end position="772"/>
    </location>
</feature>
<dbReference type="GO" id="GO:0001228">
    <property type="term" value="F:DNA-binding transcription activator activity, RNA polymerase II-specific"/>
    <property type="evidence" value="ECO:0007669"/>
    <property type="project" value="TreeGrafter"/>
</dbReference>
<dbReference type="FunFam" id="3.30.160.60:FF:001289">
    <property type="entry name" value="Zinc finger protein 574"/>
    <property type="match status" value="1"/>
</dbReference>
<feature type="domain" description="C2H2-type" evidence="11">
    <location>
        <begin position="597"/>
        <end position="620"/>
    </location>
</feature>
<evidence type="ECO:0000256" key="8">
    <source>
        <dbReference type="ARBA" id="ARBA00023242"/>
    </source>
</evidence>
<dbReference type="PANTHER" id="PTHR46451">
    <property type="entry name" value="RAS-RESPONSIVE ELEMENT-BINDING PROTEIN 1"/>
    <property type="match status" value="1"/>
</dbReference>
<proteinExistence type="predicted"/>
<dbReference type="SMART" id="SM00355">
    <property type="entry name" value="ZnF_C2H2"/>
    <property type="match status" value="10"/>
</dbReference>
<dbReference type="GO" id="GO:0005634">
    <property type="term" value="C:nucleus"/>
    <property type="evidence" value="ECO:0007669"/>
    <property type="project" value="UniProtKB-SubCell"/>
</dbReference>
<dbReference type="FunFam" id="3.30.160.60:FF:001967">
    <property type="entry name" value="Ras-responsive element-binding protein"/>
    <property type="match status" value="1"/>
</dbReference>
<feature type="domain" description="C2H2-type" evidence="11">
    <location>
        <begin position="193"/>
        <end position="220"/>
    </location>
</feature>
<dbReference type="FunFam" id="3.30.160.60:FF:002512">
    <property type="entry name" value="Pebbled, isoform A"/>
    <property type="match status" value="1"/>
</dbReference>